<gene>
    <name evidence="2" type="ORF">DICVIV_04243</name>
</gene>
<evidence type="ECO:0000256" key="1">
    <source>
        <dbReference type="SAM" id="MobiDB-lite"/>
    </source>
</evidence>
<dbReference type="EMBL" id="KN716228">
    <property type="protein sequence ID" value="KJH49633.1"/>
    <property type="molecule type" value="Genomic_DNA"/>
</dbReference>
<dbReference type="OrthoDB" id="5832818at2759"/>
<accession>A0A0D8XY88</accession>
<dbReference type="PANTHER" id="PTHR31430:SF4">
    <property type="entry name" value="RING-TYPE DOMAIN-CONTAINING PROTEIN"/>
    <property type="match status" value="1"/>
</dbReference>
<sequence>MSVCTWTKILNYIVYYIIVKSCGRFSDSDNRLMDEENRSLPASTESNALTSSTEQDHLPNFINNRDTAKLLGVGIRCEIENGRQLITLTVRWLDRSTEPQEIWKRINDAVTNHYTTSPSLHGMLICDGPCHGIIDYTKMMEYPDCGHKICKSCQFNALSVPNADGSPGCCVPTCVHQTLINRVPLDKYRRKAQERGTPFVGVKQSSTRISNIDKSSSSTRIVPTELLHVRILILEKIKSRIVREKLERELPSDYPLDFILSIIKERIGFLDGIKIYYTTKRSIRSKEDLVPISINFGEKKSLSSVSGSRSTLNFVVAKPGVHVFTND</sequence>
<keyword evidence="3" id="KW-1185">Reference proteome</keyword>
<proteinExistence type="predicted"/>
<dbReference type="AlphaFoldDB" id="A0A0D8XY88"/>
<feature type="compositionally biased region" description="Polar residues" evidence="1">
    <location>
        <begin position="40"/>
        <end position="53"/>
    </location>
</feature>
<reference evidence="3" key="2">
    <citation type="journal article" date="2016" name="Sci. Rep.">
        <title>Dictyocaulus viviparus genome, variome and transcriptome elucidate lungworm biology and support future intervention.</title>
        <authorList>
            <person name="McNulty S.N."/>
            <person name="Strube C."/>
            <person name="Rosa B.A."/>
            <person name="Martin J.C."/>
            <person name="Tyagi R."/>
            <person name="Choi Y.J."/>
            <person name="Wang Q."/>
            <person name="Hallsworth Pepin K."/>
            <person name="Zhang X."/>
            <person name="Ozersky P."/>
            <person name="Wilson R.K."/>
            <person name="Sternberg P.W."/>
            <person name="Gasser R.B."/>
            <person name="Mitreva M."/>
        </authorList>
    </citation>
    <scope>NUCLEOTIDE SEQUENCE [LARGE SCALE GENOMIC DNA]</scope>
    <source>
        <strain evidence="3">HannoverDv2000</strain>
    </source>
</reference>
<organism evidence="2 3">
    <name type="scientific">Dictyocaulus viviparus</name>
    <name type="common">Bovine lungworm</name>
    <dbReference type="NCBI Taxonomy" id="29172"/>
    <lineage>
        <taxon>Eukaryota</taxon>
        <taxon>Metazoa</taxon>
        <taxon>Ecdysozoa</taxon>
        <taxon>Nematoda</taxon>
        <taxon>Chromadorea</taxon>
        <taxon>Rhabditida</taxon>
        <taxon>Rhabditina</taxon>
        <taxon>Rhabditomorpha</taxon>
        <taxon>Strongyloidea</taxon>
        <taxon>Metastrongylidae</taxon>
        <taxon>Dictyocaulus</taxon>
    </lineage>
</organism>
<reference evidence="2 3" key="1">
    <citation type="submission" date="2013-11" db="EMBL/GenBank/DDBJ databases">
        <title>Draft genome of the bovine lungworm Dictyocaulus viviparus.</title>
        <authorList>
            <person name="Mitreva M."/>
        </authorList>
    </citation>
    <scope>NUCLEOTIDE SEQUENCE [LARGE SCALE GENOMIC DNA]</scope>
    <source>
        <strain evidence="2 3">HannoverDv2000</strain>
    </source>
</reference>
<evidence type="ECO:0000313" key="3">
    <source>
        <dbReference type="Proteomes" id="UP000053766"/>
    </source>
</evidence>
<protein>
    <submittedName>
        <fullName evidence="2">Uncharacterized protein</fullName>
    </submittedName>
</protein>
<name>A0A0D8XY88_DICVI</name>
<dbReference type="PANTHER" id="PTHR31430">
    <property type="entry name" value="PROTEIN CBG22332-RELATED"/>
    <property type="match status" value="1"/>
</dbReference>
<evidence type="ECO:0000313" key="2">
    <source>
        <dbReference type="EMBL" id="KJH49633.1"/>
    </source>
</evidence>
<dbReference type="Proteomes" id="UP000053766">
    <property type="component" value="Unassembled WGS sequence"/>
</dbReference>
<feature type="region of interest" description="Disordered" evidence="1">
    <location>
        <begin position="38"/>
        <end position="58"/>
    </location>
</feature>
<dbReference type="STRING" id="29172.A0A0D8XY88"/>